<accession>A0A9W7EI72</accession>
<reference evidence="2" key="1">
    <citation type="journal article" date="2023" name="Commun. Biol.">
        <title>Genome analysis of Parmales, the sister group of diatoms, reveals the evolutionary specialization of diatoms from phago-mixotrophs to photoautotrophs.</title>
        <authorList>
            <person name="Ban H."/>
            <person name="Sato S."/>
            <person name="Yoshikawa S."/>
            <person name="Yamada K."/>
            <person name="Nakamura Y."/>
            <person name="Ichinomiya M."/>
            <person name="Sato N."/>
            <person name="Blanc-Mathieu R."/>
            <person name="Endo H."/>
            <person name="Kuwata A."/>
            <person name="Ogata H."/>
        </authorList>
    </citation>
    <scope>NUCLEOTIDE SEQUENCE [LARGE SCALE GENOMIC DNA]</scope>
    <source>
        <strain evidence="2">NIES 3700</strain>
    </source>
</reference>
<dbReference type="Proteomes" id="UP001165122">
    <property type="component" value="Unassembled WGS sequence"/>
</dbReference>
<dbReference type="Gene3D" id="3.40.50.720">
    <property type="entry name" value="NAD(P)-binding Rossmann-like Domain"/>
    <property type="match status" value="1"/>
</dbReference>
<gene>
    <name evidence="1" type="ORF">TrLO_g8603</name>
</gene>
<sequence length="220" mass="23572">MSTFSPLSYLLLNASSPLTLETARSLLLSSPTTSLLLTSSDSTHLTMIVAMLGEECDAGDRVFGIEWSVEEGEVDGLVEAVGSTFGKLNGVGMFDECVGTVMVKPGFEEQMNTTRVFEELIKNLPFQNSASIVLISPELHANPLLQGLSVSCHLELAITNGRINVVNPGPTYESFGDKLKNEEGMKRLCTAEEVGRPVAFFLGSGSSFITCQTINITGAQ</sequence>
<dbReference type="SUPFAM" id="SSF51735">
    <property type="entry name" value="NAD(P)-binding Rossmann-fold domains"/>
    <property type="match status" value="1"/>
</dbReference>
<keyword evidence="2" id="KW-1185">Reference proteome</keyword>
<name>A0A9W7EI72_9STRA</name>
<comment type="caution">
    <text evidence="1">The sequence shown here is derived from an EMBL/GenBank/DDBJ whole genome shotgun (WGS) entry which is preliminary data.</text>
</comment>
<dbReference type="CDD" id="cd05233">
    <property type="entry name" value="SDR_c"/>
    <property type="match status" value="1"/>
</dbReference>
<proteinExistence type="predicted"/>
<organism evidence="1 2">
    <name type="scientific">Triparma laevis f. longispina</name>
    <dbReference type="NCBI Taxonomy" id="1714387"/>
    <lineage>
        <taxon>Eukaryota</taxon>
        <taxon>Sar</taxon>
        <taxon>Stramenopiles</taxon>
        <taxon>Ochrophyta</taxon>
        <taxon>Bolidophyceae</taxon>
        <taxon>Parmales</taxon>
        <taxon>Triparmaceae</taxon>
        <taxon>Triparma</taxon>
    </lineage>
</organism>
<evidence type="ECO:0000313" key="2">
    <source>
        <dbReference type="Proteomes" id="UP001165122"/>
    </source>
</evidence>
<dbReference type="InterPro" id="IPR036291">
    <property type="entry name" value="NAD(P)-bd_dom_sf"/>
</dbReference>
<protein>
    <submittedName>
        <fullName evidence="1">Uncharacterized protein</fullName>
    </submittedName>
</protein>
<dbReference type="OrthoDB" id="1669814at2759"/>
<evidence type="ECO:0000313" key="1">
    <source>
        <dbReference type="EMBL" id="GMH78845.1"/>
    </source>
</evidence>
<dbReference type="EMBL" id="BRXW01000910">
    <property type="protein sequence ID" value="GMH78845.1"/>
    <property type="molecule type" value="Genomic_DNA"/>
</dbReference>
<dbReference type="AlphaFoldDB" id="A0A9W7EI72"/>